<comment type="pathway">
    <text evidence="1">Amino-acid degradation; L-leucine degradation; (S)-3-hydroxy-3-methylglutaryl-CoA from 3-isovaleryl-CoA: step 2/3.</text>
</comment>
<evidence type="ECO:0000313" key="9">
    <source>
        <dbReference type="Proteomes" id="UP001529510"/>
    </source>
</evidence>
<name>A0ABD0QL31_CIRMR</name>
<evidence type="ECO:0000256" key="3">
    <source>
        <dbReference type="ARBA" id="ARBA00031109"/>
    </source>
</evidence>
<dbReference type="EMBL" id="JAMKFB020000008">
    <property type="protein sequence ID" value="KAL0186938.1"/>
    <property type="molecule type" value="Genomic_DNA"/>
</dbReference>
<dbReference type="PANTHER" id="PTHR22855:SF47">
    <property type="entry name" value="METHYLCROTONOYL-COA CARBOXYLASE"/>
    <property type="match status" value="1"/>
</dbReference>
<comment type="caution">
    <text evidence="8">The sequence shown here is derived from an EMBL/GenBank/DDBJ whole genome shotgun (WGS) entry which is preliminary data.</text>
</comment>
<evidence type="ECO:0000256" key="2">
    <source>
        <dbReference type="ARBA" id="ARBA00026116"/>
    </source>
</evidence>
<evidence type="ECO:0000259" key="7">
    <source>
        <dbReference type="PROSITE" id="PS50980"/>
    </source>
</evidence>
<evidence type="ECO:0000313" key="8">
    <source>
        <dbReference type="EMBL" id="KAL0186938.1"/>
    </source>
</evidence>
<dbReference type="PANTHER" id="PTHR22855">
    <property type="entry name" value="ACETYL, PROPIONYL, PYRUVATE, AND GLUTACONYL CARBOXYLASE-RELATED"/>
    <property type="match status" value="1"/>
</dbReference>
<proteinExistence type="predicted"/>
<dbReference type="SUPFAM" id="SSF52096">
    <property type="entry name" value="ClpP/crotonase"/>
    <property type="match status" value="1"/>
</dbReference>
<evidence type="ECO:0000256" key="4">
    <source>
        <dbReference type="ARBA" id="ARBA00031237"/>
    </source>
</evidence>
<feature type="domain" description="CoA carboxyltransferase N-terminal" evidence="7">
    <location>
        <begin position="1"/>
        <end position="50"/>
    </location>
</feature>
<sequence length="50" mass="5365">MFVANDATVKGGTAYPITVKKQLRAQVVAMQNRLPSVYLVDSGGAFLPLQ</sequence>
<dbReference type="InterPro" id="IPR034733">
    <property type="entry name" value="AcCoA_carboxyl_beta"/>
</dbReference>
<feature type="non-terminal residue" evidence="8">
    <location>
        <position position="50"/>
    </location>
</feature>
<dbReference type="Gene3D" id="3.90.226.10">
    <property type="entry name" value="2-enoyl-CoA Hydratase, Chain A, domain 1"/>
    <property type="match status" value="1"/>
</dbReference>
<evidence type="ECO:0000256" key="5">
    <source>
        <dbReference type="ARBA" id="ARBA00031404"/>
    </source>
</evidence>
<dbReference type="InterPro" id="IPR029045">
    <property type="entry name" value="ClpP/crotonase-like_dom_sf"/>
</dbReference>
<organism evidence="8 9">
    <name type="scientific">Cirrhinus mrigala</name>
    <name type="common">Mrigala</name>
    <dbReference type="NCBI Taxonomy" id="683832"/>
    <lineage>
        <taxon>Eukaryota</taxon>
        <taxon>Metazoa</taxon>
        <taxon>Chordata</taxon>
        <taxon>Craniata</taxon>
        <taxon>Vertebrata</taxon>
        <taxon>Euteleostomi</taxon>
        <taxon>Actinopterygii</taxon>
        <taxon>Neopterygii</taxon>
        <taxon>Teleostei</taxon>
        <taxon>Ostariophysi</taxon>
        <taxon>Cypriniformes</taxon>
        <taxon>Cyprinidae</taxon>
        <taxon>Labeoninae</taxon>
        <taxon>Labeonini</taxon>
        <taxon>Cirrhinus</taxon>
    </lineage>
</organism>
<dbReference type="AlphaFoldDB" id="A0ABD0QL31"/>
<dbReference type="GO" id="GO:0004485">
    <property type="term" value="F:methylcrotonoyl-CoA carboxylase activity"/>
    <property type="evidence" value="ECO:0007669"/>
    <property type="project" value="UniProtKB-EC"/>
</dbReference>
<dbReference type="PROSITE" id="PS50980">
    <property type="entry name" value="COA_CT_NTER"/>
    <property type="match status" value="1"/>
</dbReference>
<evidence type="ECO:0000256" key="6">
    <source>
        <dbReference type="ARBA" id="ARBA00052347"/>
    </source>
</evidence>
<gene>
    <name evidence="8" type="ORF">M9458_018608</name>
</gene>
<comment type="catalytic activity">
    <reaction evidence="6">
        <text>3-methylbut-2-enoyl-CoA + hydrogencarbonate + ATP = 3-methyl-(2E)-glutaconyl-CoA + ADP + phosphate + H(+)</text>
        <dbReference type="Rhea" id="RHEA:13589"/>
        <dbReference type="ChEBI" id="CHEBI:15378"/>
        <dbReference type="ChEBI" id="CHEBI:17544"/>
        <dbReference type="ChEBI" id="CHEBI:30616"/>
        <dbReference type="ChEBI" id="CHEBI:43474"/>
        <dbReference type="ChEBI" id="CHEBI:57344"/>
        <dbReference type="ChEBI" id="CHEBI:57346"/>
        <dbReference type="ChEBI" id="CHEBI:456216"/>
        <dbReference type="EC" id="6.4.1.4"/>
    </reaction>
</comment>
<dbReference type="Proteomes" id="UP001529510">
    <property type="component" value="Unassembled WGS sequence"/>
</dbReference>
<dbReference type="InterPro" id="IPR045190">
    <property type="entry name" value="MCCB/AccD1-like"/>
</dbReference>
<reference evidence="8 9" key="1">
    <citation type="submission" date="2024-05" db="EMBL/GenBank/DDBJ databases">
        <title>Genome sequencing and assembly of Indian major carp, Cirrhinus mrigala (Hamilton, 1822).</title>
        <authorList>
            <person name="Mohindra V."/>
            <person name="Chowdhury L.M."/>
            <person name="Lal K."/>
            <person name="Jena J.K."/>
        </authorList>
    </citation>
    <scope>NUCLEOTIDE SEQUENCE [LARGE SCALE GENOMIC DNA]</scope>
    <source>
        <strain evidence="8">CM1030</strain>
        <tissue evidence="8">Blood</tissue>
    </source>
</reference>
<protein>
    <recommendedName>
        <fullName evidence="2">methylcrotonoyl-CoA carboxylase</fullName>
        <ecNumber evidence="2">6.4.1.4</ecNumber>
    </recommendedName>
    <alternativeName>
        <fullName evidence="5">3-methylcrotonyl-CoA carboxylase 2</fullName>
    </alternativeName>
    <alternativeName>
        <fullName evidence="3">3-methylcrotonyl-CoA carboxylase non-biotin-containing subunit</fullName>
    </alternativeName>
    <alternativeName>
        <fullName evidence="4">3-methylcrotonyl-CoA:carbon dioxide ligase subunit beta</fullName>
    </alternativeName>
</protein>
<evidence type="ECO:0000256" key="1">
    <source>
        <dbReference type="ARBA" id="ARBA00025711"/>
    </source>
</evidence>
<dbReference type="Pfam" id="PF01039">
    <property type="entry name" value="Carboxyl_trans"/>
    <property type="match status" value="1"/>
</dbReference>
<dbReference type="EC" id="6.4.1.4" evidence="2"/>
<dbReference type="InterPro" id="IPR011762">
    <property type="entry name" value="COA_CT_N"/>
</dbReference>
<accession>A0ABD0QL31</accession>
<keyword evidence="9" id="KW-1185">Reference proteome</keyword>